<accession>A0A9P4UJJ9</accession>
<dbReference type="Proteomes" id="UP000799441">
    <property type="component" value="Unassembled WGS sequence"/>
</dbReference>
<organism evidence="1 2">
    <name type="scientific">Polychaeton citri CBS 116435</name>
    <dbReference type="NCBI Taxonomy" id="1314669"/>
    <lineage>
        <taxon>Eukaryota</taxon>
        <taxon>Fungi</taxon>
        <taxon>Dikarya</taxon>
        <taxon>Ascomycota</taxon>
        <taxon>Pezizomycotina</taxon>
        <taxon>Dothideomycetes</taxon>
        <taxon>Dothideomycetidae</taxon>
        <taxon>Capnodiales</taxon>
        <taxon>Capnodiaceae</taxon>
        <taxon>Polychaeton</taxon>
    </lineage>
</organism>
<reference evidence="1" key="1">
    <citation type="journal article" date="2020" name="Stud. Mycol.">
        <title>101 Dothideomycetes genomes: a test case for predicting lifestyles and emergence of pathogens.</title>
        <authorList>
            <person name="Haridas S."/>
            <person name="Albert R."/>
            <person name="Binder M."/>
            <person name="Bloem J."/>
            <person name="Labutti K."/>
            <person name="Salamov A."/>
            <person name="Andreopoulos B."/>
            <person name="Baker S."/>
            <person name="Barry K."/>
            <person name="Bills G."/>
            <person name="Bluhm B."/>
            <person name="Cannon C."/>
            <person name="Castanera R."/>
            <person name="Culley D."/>
            <person name="Daum C."/>
            <person name="Ezra D."/>
            <person name="Gonzalez J."/>
            <person name="Henrissat B."/>
            <person name="Kuo A."/>
            <person name="Liang C."/>
            <person name="Lipzen A."/>
            <person name="Lutzoni F."/>
            <person name="Magnuson J."/>
            <person name="Mondo S."/>
            <person name="Nolan M."/>
            <person name="Ohm R."/>
            <person name="Pangilinan J."/>
            <person name="Park H.-J."/>
            <person name="Ramirez L."/>
            <person name="Alfaro M."/>
            <person name="Sun H."/>
            <person name="Tritt A."/>
            <person name="Yoshinaga Y."/>
            <person name="Zwiers L.-H."/>
            <person name="Turgeon B."/>
            <person name="Goodwin S."/>
            <person name="Spatafora J."/>
            <person name="Crous P."/>
            <person name="Grigoriev I."/>
        </authorList>
    </citation>
    <scope>NUCLEOTIDE SEQUENCE</scope>
    <source>
        <strain evidence="1">CBS 116435</strain>
    </source>
</reference>
<dbReference type="EMBL" id="MU003874">
    <property type="protein sequence ID" value="KAF2716459.1"/>
    <property type="molecule type" value="Genomic_DNA"/>
</dbReference>
<protein>
    <submittedName>
        <fullName evidence="1">Uncharacterized protein</fullName>
    </submittedName>
</protein>
<keyword evidence="2" id="KW-1185">Reference proteome</keyword>
<evidence type="ECO:0000313" key="2">
    <source>
        <dbReference type="Proteomes" id="UP000799441"/>
    </source>
</evidence>
<sequence>MPSYFERNMALLGASRPFVSTNLSELPSETAETWVDIWVNKTALSVDGGNTGLQPRGWSRCWRETEIMVMICLPDTHPKHRQRVSKVVRECQRGAIRGGIALATCNTATRELLARLVEFLVMWLWLVDAFYEEGIAEASSNYTVSKQEL</sequence>
<evidence type="ECO:0000313" key="1">
    <source>
        <dbReference type="EMBL" id="KAF2716459.1"/>
    </source>
</evidence>
<gene>
    <name evidence="1" type="ORF">K431DRAFT_307757</name>
</gene>
<dbReference type="AlphaFoldDB" id="A0A9P4UJJ9"/>
<name>A0A9P4UJJ9_9PEZI</name>
<proteinExistence type="predicted"/>
<comment type="caution">
    <text evidence="1">The sequence shown here is derived from an EMBL/GenBank/DDBJ whole genome shotgun (WGS) entry which is preliminary data.</text>
</comment>